<proteinExistence type="predicted"/>
<reference evidence="1 2" key="1">
    <citation type="submission" date="2016-10" db="EMBL/GenBank/DDBJ databases">
        <authorList>
            <person name="de Groot N.N."/>
        </authorList>
    </citation>
    <scope>NUCLEOTIDE SEQUENCE [LARGE SCALE GENOMIC DNA]</scope>
    <source>
        <strain evidence="1 2">DSM 29340</strain>
    </source>
</reference>
<evidence type="ECO:0000313" key="2">
    <source>
        <dbReference type="Proteomes" id="UP000199379"/>
    </source>
</evidence>
<keyword evidence="2" id="KW-1185">Reference proteome</keyword>
<organism evidence="1 2">
    <name type="scientific">Cribrihabitans marinus</name>
    <dbReference type="NCBI Taxonomy" id="1227549"/>
    <lineage>
        <taxon>Bacteria</taxon>
        <taxon>Pseudomonadati</taxon>
        <taxon>Pseudomonadota</taxon>
        <taxon>Alphaproteobacteria</taxon>
        <taxon>Rhodobacterales</taxon>
        <taxon>Paracoccaceae</taxon>
        <taxon>Cribrihabitans</taxon>
    </lineage>
</organism>
<name>A0A1H7DS15_9RHOB</name>
<dbReference type="RefSeq" id="WP_143057947.1">
    <property type="nucleotide sequence ID" value="NZ_BMGV01000012.1"/>
</dbReference>
<dbReference type="Proteomes" id="UP000199379">
    <property type="component" value="Unassembled WGS sequence"/>
</dbReference>
<dbReference type="OrthoDB" id="8479870at2"/>
<dbReference type="EMBL" id="FNYD01000013">
    <property type="protein sequence ID" value="SEK04559.1"/>
    <property type="molecule type" value="Genomic_DNA"/>
</dbReference>
<protein>
    <recommendedName>
        <fullName evidence="3">HsdR</fullName>
    </recommendedName>
</protein>
<dbReference type="AlphaFoldDB" id="A0A1H7DS15"/>
<evidence type="ECO:0000313" key="1">
    <source>
        <dbReference type="EMBL" id="SEK04559.1"/>
    </source>
</evidence>
<evidence type="ECO:0008006" key="3">
    <source>
        <dbReference type="Google" id="ProtNLM"/>
    </source>
</evidence>
<accession>A0A1H7DS15</accession>
<sequence>MSKKRLNAALRDLSESAFDFLERSVAEIETHPKYSVIHFATAVELILKARLMREHWTLVVERTSDVTLNDFLSGKAKTATQADAIKRLKNACGENIASDAVAQFEKIAAHRNRMIHFFHEAGRKEADDKLTEEIVKEICLSWFHLDRLFSEWSDQFDAFQAEIASVDTKMKGLREFLKVTFERLKPEISTLKKAGTAFNICAGCGFEAAAVEQIEGMLFEQRCKVCGLGETYLEIPCLAECGTLLHIEAEYGSDRTCPNCEYDVTADDLAEVLDTEGCDPSDFHMPINCAYCSSLGTVVQHHEIFICTECLERDVGAPTCEWCNEAQIGGGDLEHGHYTGCEFCDGHAG</sequence>
<gene>
    <name evidence="1" type="ORF">SAMN05444007_11352</name>
</gene>